<dbReference type="GO" id="GO:0009100">
    <property type="term" value="P:glycoprotein metabolic process"/>
    <property type="evidence" value="ECO:0007669"/>
    <property type="project" value="UniProtKB-ARBA"/>
</dbReference>
<dbReference type="Pfam" id="PF04991">
    <property type="entry name" value="LicD"/>
    <property type="match status" value="1"/>
</dbReference>
<dbReference type="AlphaFoldDB" id="A0A267M4B3"/>
<protein>
    <recommendedName>
        <fullName evidence="1">LicD/FKTN/FKRP nucleotidyltransferase domain-containing protein</fullName>
    </recommendedName>
</protein>
<dbReference type="EMBL" id="NIBD01000041">
    <property type="protein sequence ID" value="PAB54426.1"/>
    <property type="molecule type" value="Genomic_DNA"/>
</dbReference>
<comment type="caution">
    <text evidence="2">The sequence shown here is derived from an EMBL/GenBank/DDBJ whole genome shotgun (WGS) entry which is preliminary data.</text>
</comment>
<name>A0A267M4B3_LACJH</name>
<dbReference type="InterPro" id="IPR007074">
    <property type="entry name" value="LicD/FKTN/FKRP_NTP_transf"/>
</dbReference>
<evidence type="ECO:0000313" key="2">
    <source>
        <dbReference type="EMBL" id="PAB54426.1"/>
    </source>
</evidence>
<gene>
    <name evidence="2" type="ORF">A3Q24_07790</name>
</gene>
<organism evidence="2 3">
    <name type="scientific">Lactobacillus johnsonii</name>
    <dbReference type="NCBI Taxonomy" id="33959"/>
    <lineage>
        <taxon>Bacteria</taxon>
        <taxon>Bacillati</taxon>
        <taxon>Bacillota</taxon>
        <taxon>Bacilli</taxon>
        <taxon>Lactobacillales</taxon>
        <taxon>Lactobacillaceae</taxon>
        <taxon>Lactobacillus</taxon>
    </lineage>
</organism>
<reference evidence="2 3" key="1">
    <citation type="submission" date="2017-05" db="EMBL/GenBank/DDBJ databases">
        <title>Lactobacillus johnsonii from commercial turkeys.</title>
        <authorList>
            <person name="Johnson T.J."/>
            <person name="Youmans B."/>
        </authorList>
    </citation>
    <scope>NUCLEOTIDE SEQUENCE [LARGE SCALE GENOMIC DNA]</scope>
    <source>
        <strain evidence="2 3">UMNLJ114</strain>
    </source>
</reference>
<feature type="domain" description="LicD/FKTN/FKRP nucleotidyltransferase" evidence="1">
    <location>
        <begin position="23"/>
        <end position="241"/>
    </location>
</feature>
<accession>A0A267M4B3</accession>
<sequence>MKKNITELQDVILLIAKEVTNICEKNNIEYSIDGGSLLGAVRHKGFIPWDDDFDIVIPRDQYKKFLEIASKELPSDFFLQTDVNTKYYPFAFSKVLLNGTSIQEDFSKTAKVHHGVFVDIFPIDNLPSNKIVQKFRLFENSLLKNLIWVKCGYGKLTHSKTVKYNVYKFLGMPFSIDYLKKRRRNVIDRCNQTNSDQCFIADYPTPFREKKWYKNYRRYDFNNTTFFGIADYEAYLKKMFGNYMELPPVEERKVHSTEVDLGKFSNVNKGHNE</sequence>
<proteinExistence type="predicted"/>
<dbReference type="RefSeq" id="WP_095183001.1">
    <property type="nucleotide sequence ID" value="NZ_NIBD01000041.1"/>
</dbReference>
<dbReference type="PANTHER" id="PTHR43404">
    <property type="entry name" value="LIPOPOLYSACCHARIDE CHOLINEPHOSPHOTRANSFERASE LICD"/>
    <property type="match status" value="1"/>
</dbReference>
<dbReference type="Proteomes" id="UP000216008">
    <property type="component" value="Unassembled WGS sequence"/>
</dbReference>
<dbReference type="PANTHER" id="PTHR43404:SF2">
    <property type="entry name" value="LIPOPOLYSACCHARIDE CHOLINEPHOSPHOTRANSFERASE LICD"/>
    <property type="match status" value="1"/>
</dbReference>
<dbReference type="InterPro" id="IPR052942">
    <property type="entry name" value="LPS_cholinephosphotransferase"/>
</dbReference>
<evidence type="ECO:0000313" key="3">
    <source>
        <dbReference type="Proteomes" id="UP000216008"/>
    </source>
</evidence>
<evidence type="ECO:0000259" key="1">
    <source>
        <dbReference type="Pfam" id="PF04991"/>
    </source>
</evidence>